<evidence type="ECO:0000313" key="2">
    <source>
        <dbReference type="Proteomes" id="UP001197875"/>
    </source>
</evidence>
<protein>
    <submittedName>
        <fullName evidence="1">Uncharacterized protein</fullName>
    </submittedName>
</protein>
<evidence type="ECO:0000313" key="1">
    <source>
        <dbReference type="EMBL" id="MCC2189658.1"/>
    </source>
</evidence>
<feature type="non-terminal residue" evidence="1">
    <location>
        <position position="1"/>
    </location>
</feature>
<dbReference type="AlphaFoldDB" id="A0AAE3J638"/>
<dbReference type="RefSeq" id="WP_227614954.1">
    <property type="nucleotide sequence ID" value="NZ_JAJEPR010000009.1"/>
</dbReference>
<name>A0AAE3J638_9FIRM</name>
<accession>A0AAE3J638</accession>
<reference evidence="1 2" key="1">
    <citation type="submission" date="2021-10" db="EMBL/GenBank/DDBJ databases">
        <title>Anaerobic single-cell dispensing facilitates the cultivation of human gut bacteria.</title>
        <authorList>
            <person name="Afrizal A."/>
        </authorList>
    </citation>
    <scope>NUCLEOTIDE SEQUENCE [LARGE SCALE GENOMIC DNA]</scope>
    <source>
        <strain evidence="1 2">CLA-AA-H277</strain>
    </source>
</reference>
<sequence>LKRYLMTQPPITEFLRRPLELPHRARFRKYGAYVIQGLREMTGGLCIMVKNDVLFRVVGL</sequence>
<organism evidence="1 2">
    <name type="scientific">Fusicatenibacter faecihominis</name>
    <dbReference type="NCBI Taxonomy" id="2881276"/>
    <lineage>
        <taxon>Bacteria</taxon>
        <taxon>Bacillati</taxon>
        <taxon>Bacillota</taxon>
        <taxon>Clostridia</taxon>
        <taxon>Lachnospirales</taxon>
        <taxon>Lachnospiraceae</taxon>
        <taxon>Fusicatenibacter</taxon>
    </lineage>
</organism>
<comment type="caution">
    <text evidence="1">The sequence shown here is derived from an EMBL/GenBank/DDBJ whole genome shotgun (WGS) entry which is preliminary data.</text>
</comment>
<dbReference type="Proteomes" id="UP001197875">
    <property type="component" value="Unassembled WGS sequence"/>
</dbReference>
<gene>
    <name evidence="1" type="ORF">LKD71_07540</name>
</gene>
<dbReference type="EMBL" id="JAJEPR010000009">
    <property type="protein sequence ID" value="MCC2189658.1"/>
    <property type="molecule type" value="Genomic_DNA"/>
</dbReference>
<proteinExistence type="predicted"/>
<keyword evidence="2" id="KW-1185">Reference proteome</keyword>